<accession>A0A9P6XPE0</accession>
<gene>
    <name evidence="1" type="ORF">G6F50_017661</name>
</gene>
<reference evidence="1 2" key="1">
    <citation type="journal article" date="2020" name="Microb. Genom.">
        <title>Genetic diversity of clinical and environmental Mucorales isolates obtained from an investigation of mucormycosis cases among solid organ transplant recipients.</title>
        <authorList>
            <person name="Nguyen M.H."/>
            <person name="Kaul D."/>
            <person name="Muto C."/>
            <person name="Cheng S.J."/>
            <person name="Richter R.A."/>
            <person name="Bruno V.M."/>
            <person name="Liu G."/>
            <person name="Beyhan S."/>
            <person name="Sundermann A.J."/>
            <person name="Mounaud S."/>
            <person name="Pasculle A.W."/>
            <person name="Nierman W.C."/>
            <person name="Driscoll E."/>
            <person name="Cumbie R."/>
            <person name="Clancy C.J."/>
            <person name="Dupont C.L."/>
        </authorList>
    </citation>
    <scope>NUCLEOTIDE SEQUENCE [LARGE SCALE GENOMIC DNA]</scope>
    <source>
        <strain evidence="1 2">GL24</strain>
    </source>
</reference>
<comment type="caution">
    <text evidence="1">The sequence shown here is derived from an EMBL/GenBank/DDBJ whole genome shotgun (WGS) entry which is preliminary data.</text>
</comment>
<evidence type="ECO:0000313" key="1">
    <source>
        <dbReference type="EMBL" id="KAG1529932.1"/>
    </source>
</evidence>
<dbReference type="AlphaFoldDB" id="A0A9P6XPE0"/>
<evidence type="ECO:0000313" key="2">
    <source>
        <dbReference type="Proteomes" id="UP000740926"/>
    </source>
</evidence>
<protein>
    <submittedName>
        <fullName evidence="1">Uncharacterized protein</fullName>
    </submittedName>
</protein>
<organism evidence="1 2">
    <name type="scientific">Rhizopus delemar</name>
    <dbReference type="NCBI Taxonomy" id="936053"/>
    <lineage>
        <taxon>Eukaryota</taxon>
        <taxon>Fungi</taxon>
        <taxon>Fungi incertae sedis</taxon>
        <taxon>Mucoromycota</taxon>
        <taxon>Mucoromycotina</taxon>
        <taxon>Mucoromycetes</taxon>
        <taxon>Mucorales</taxon>
        <taxon>Mucorineae</taxon>
        <taxon>Rhizopodaceae</taxon>
        <taxon>Rhizopus</taxon>
    </lineage>
</organism>
<sequence>MRGQSIPLIDAQVALGFVIAQTTIIEPGVYRTVYPDIQYRGLIPVDTEGSEFATSVTYMSQDQFGKADWINGNADDIPKAGTTRAKFETPVYTAAAGHQSPERRCSRRAPCVRAAGRSRSTAW</sequence>
<dbReference type="Proteomes" id="UP000740926">
    <property type="component" value="Unassembled WGS sequence"/>
</dbReference>
<proteinExistence type="predicted"/>
<dbReference type="EMBL" id="JAANIU010013611">
    <property type="protein sequence ID" value="KAG1529932.1"/>
    <property type="molecule type" value="Genomic_DNA"/>
</dbReference>
<keyword evidence="2" id="KW-1185">Reference proteome</keyword>
<name>A0A9P6XPE0_9FUNG</name>